<reference evidence="3 4" key="1">
    <citation type="submission" date="2015-09" db="EMBL/GenBank/DDBJ databases">
        <authorList>
            <consortium name="Pathogen Informatics"/>
        </authorList>
    </citation>
    <scope>NUCLEOTIDE SEQUENCE [LARGE SCALE GENOMIC DNA]</scope>
    <source>
        <strain evidence="3 4">2789STDY5608840</strain>
    </source>
</reference>
<feature type="signal peptide" evidence="2">
    <location>
        <begin position="1"/>
        <end position="22"/>
    </location>
</feature>
<proteinExistence type="predicted"/>
<evidence type="ECO:0000256" key="1">
    <source>
        <dbReference type="SAM" id="MobiDB-lite"/>
    </source>
</evidence>
<evidence type="ECO:0000256" key="2">
    <source>
        <dbReference type="SAM" id="SignalP"/>
    </source>
</evidence>
<dbReference type="InterPro" id="IPR038179">
    <property type="entry name" value="NigD-like_N_sf"/>
</dbReference>
<feature type="region of interest" description="Disordered" evidence="1">
    <location>
        <begin position="236"/>
        <end position="255"/>
    </location>
</feature>
<sequence>MKQMKFLLVALMAVVMSVSVTSCMKGDDNTTGSGYTVAKVKSNMSSISFTTIDGYTLLAGANSSLTTAKPGDFVYLAYTYDTETDVDAASKTIKITIAGAQIVSGNPILGIQKSEDGESYKSNKPVITISDGVLSPLMFDNDNLILPIQYYAKEDASKHKFTLVYYTDKLKGDKNGEDKNDGLTLYLRHNSEETGEGTHIFSYKTFDISRAISAYYREYGNSYPSKIYIEIEKNSNTDGKVPETTTSTSFDYTHK</sequence>
<accession>A0A173WTY0</accession>
<dbReference type="STRING" id="338188.ERS852397_00190"/>
<evidence type="ECO:0000313" key="4">
    <source>
        <dbReference type="Proteomes" id="UP000095517"/>
    </source>
</evidence>
<evidence type="ECO:0000313" key="3">
    <source>
        <dbReference type="EMBL" id="CUN42396.1"/>
    </source>
</evidence>
<dbReference type="PROSITE" id="PS51257">
    <property type="entry name" value="PROKAR_LIPOPROTEIN"/>
    <property type="match status" value="1"/>
</dbReference>
<keyword evidence="3" id="KW-0449">Lipoprotein</keyword>
<dbReference type="Proteomes" id="UP000095517">
    <property type="component" value="Unassembled WGS sequence"/>
</dbReference>
<protein>
    <submittedName>
        <fullName evidence="3">Putative lipoprotein</fullName>
    </submittedName>
</protein>
<feature type="chain" id="PRO_5008014911" evidence="2">
    <location>
        <begin position="23"/>
        <end position="255"/>
    </location>
</feature>
<keyword evidence="2" id="KW-0732">Signal</keyword>
<dbReference type="AlphaFoldDB" id="A0A173WTY0"/>
<dbReference type="Gene3D" id="2.40.50.500">
    <property type="entry name" value="NigD-like N-terminal OB domain"/>
    <property type="match status" value="1"/>
</dbReference>
<dbReference type="RefSeq" id="WP_253280292.1">
    <property type="nucleotide sequence ID" value="NZ_CABIXA010000001.1"/>
</dbReference>
<name>A0A173WTY0_9BACE</name>
<organism evidence="3 4">
    <name type="scientific">Bacteroides finegoldii</name>
    <dbReference type="NCBI Taxonomy" id="338188"/>
    <lineage>
        <taxon>Bacteria</taxon>
        <taxon>Pseudomonadati</taxon>
        <taxon>Bacteroidota</taxon>
        <taxon>Bacteroidia</taxon>
        <taxon>Bacteroidales</taxon>
        <taxon>Bacteroidaceae</taxon>
        <taxon>Bacteroides</taxon>
    </lineage>
</organism>
<gene>
    <name evidence="3" type="ORF">ERS852397_00190</name>
</gene>
<dbReference type="EMBL" id="CYZH01000001">
    <property type="protein sequence ID" value="CUN42396.1"/>
    <property type="molecule type" value="Genomic_DNA"/>
</dbReference>
<dbReference type="Gene3D" id="2.60.40.3220">
    <property type="match status" value="1"/>
</dbReference>